<dbReference type="Pfam" id="PF13088">
    <property type="entry name" value="BNR_2"/>
    <property type="match status" value="1"/>
</dbReference>
<accession>X1KSM5</accession>
<dbReference type="InterPro" id="IPR011040">
    <property type="entry name" value="Sialidase"/>
</dbReference>
<comment type="caution">
    <text evidence="2">The sequence shown here is derived from an EMBL/GenBank/DDBJ whole genome shotgun (WGS) entry which is preliminary data.</text>
</comment>
<dbReference type="GO" id="GO:0016020">
    <property type="term" value="C:membrane"/>
    <property type="evidence" value="ECO:0007669"/>
    <property type="project" value="TreeGrafter"/>
</dbReference>
<feature type="domain" description="Sialidase" evidence="1">
    <location>
        <begin position="2"/>
        <end position="190"/>
    </location>
</feature>
<dbReference type="InterPro" id="IPR026856">
    <property type="entry name" value="Sialidase_fam"/>
</dbReference>
<name>X1KSM5_9ZZZZ</name>
<dbReference type="AlphaFoldDB" id="X1KSM5"/>
<dbReference type="PANTHER" id="PTHR10628">
    <property type="entry name" value="SIALIDASE"/>
    <property type="match status" value="1"/>
</dbReference>
<sequence>GDDGVTWSKPVEITGTTKKPDWTWYATGPGVGIQLTGGRLIIPCDFAVKVTKDYGSHVIYSDDHGKTWKLGGSVQPKCNECQVVELADGSLLLNMRSYRGLNCRAVTKSFDSGLTWSGVTHDRTLVEPVCQASLIRYGDNFLFSNPADTKRVNMTVRMSRDNCGSWPVSRTLYPGPSAYSCLSILDDGEIACLYERGEKHPYEMITFAAFNLEWLTNDADWLPEKK</sequence>
<proteinExistence type="predicted"/>
<gene>
    <name evidence="2" type="ORF">S03H2_61623</name>
</gene>
<dbReference type="InterPro" id="IPR036278">
    <property type="entry name" value="Sialidase_sf"/>
</dbReference>
<dbReference type="EMBL" id="BARU01039787">
    <property type="protein sequence ID" value="GAH84973.1"/>
    <property type="molecule type" value="Genomic_DNA"/>
</dbReference>
<dbReference type="GO" id="GO:0006689">
    <property type="term" value="P:ganglioside catabolic process"/>
    <property type="evidence" value="ECO:0007669"/>
    <property type="project" value="TreeGrafter"/>
</dbReference>
<dbReference type="GO" id="GO:0004308">
    <property type="term" value="F:exo-alpha-sialidase activity"/>
    <property type="evidence" value="ECO:0007669"/>
    <property type="project" value="InterPro"/>
</dbReference>
<dbReference type="CDD" id="cd15482">
    <property type="entry name" value="Sialidase_non-viral"/>
    <property type="match status" value="1"/>
</dbReference>
<dbReference type="SUPFAM" id="SSF50939">
    <property type="entry name" value="Sialidases"/>
    <property type="match status" value="1"/>
</dbReference>
<organism evidence="2">
    <name type="scientific">marine sediment metagenome</name>
    <dbReference type="NCBI Taxonomy" id="412755"/>
    <lineage>
        <taxon>unclassified sequences</taxon>
        <taxon>metagenomes</taxon>
        <taxon>ecological metagenomes</taxon>
    </lineage>
</organism>
<dbReference type="GO" id="GO:0005737">
    <property type="term" value="C:cytoplasm"/>
    <property type="evidence" value="ECO:0007669"/>
    <property type="project" value="TreeGrafter"/>
</dbReference>
<dbReference type="Gene3D" id="2.120.10.10">
    <property type="match status" value="1"/>
</dbReference>
<evidence type="ECO:0000313" key="2">
    <source>
        <dbReference type="EMBL" id="GAH84973.1"/>
    </source>
</evidence>
<feature type="non-terminal residue" evidence="2">
    <location>
        <position position="1"/>
    </location>
</feature>
<protein>
    <recommendedName>
        <fullName evidence="1">Sialidase domain-containing protein</fullName>
    </recommendedName>
</protein>
<dbReference type="GO" id="GO:0009313">
    <property type="term" value="P:oligosaccharide catabolic process"/>
    <property type="evidence" value="ECO:0007669"/>
    <property type="project" value="TreeGrafter"/>
</dbReference>
<reference evidence="2" key="1">
    <citation type="journal article" date="2014" name="Front. Microbiol.">
        <title>High frequency of phylogenetically diverse reductive dehalogenase-homologous genes in deep subseafloor sedimentary metagenomes.</title>
        <authorList>
            <person name="Kawai M."/>
            <person name="Futagami T."/>
            <person name="Toyoda A."/>
            <person name="Takaki Y."/>
            <person name="Nishi S."/>
            <person name="Hori S."/>
            <person name="Arai W."/>
            <person name="Tsubouchi T."/>
            <person name="Morono Y."/>
            <person name="Uchiyama I."/>
            <person name="Ito T."/>
            <person name="Fujiyama A."/>
            <person name="Inagaki F."/>
            <person name="Takami H."/>
        </authorList>
    </citation>
    <scope>NUCLEOTIDE SEQUENCE</scope>
    <source>
        <strain evidence="2">Expedition CK06-06</strain>
    </source>
</reference>
<evidence type="ECO:0000259" key="1">
    <source>
        <dbReference type="Pfam" id="PF13088"/>
    </source>
</evidence>
<dbReference type="PANTHER" id="PTHR10628:SF30">
    <property type="entry name" value="EXO-ALPHA-SIALIDASE"/>
    <property type="match status" value="1"/>
</dbReference>